<dbReference type="KEGG" id="aamy:GFC30_893"/>
<evidence type="ECO:0000256" key="2">
    <source>
        <dbReference type="ARBA" id="ARBA00022475"/>
    </source>
</evidence>
<feature type="coiled-coil region" evidence="6">
    <location>
        <begin position="176"/>
        <end position="203"/>
    </location>
</feature>
<keyword evidence="9" id="KW-1185">Reference proteome</keyword>
<sequence>MRLGARIFKTGIAVTLALSLASTMNFPSPVFAGISAVFAMQPTIYRSYLSLVEQVQANMIGAIFAIVSVLLFGHNPFIVGLTAILVIALCLQLRLESTISVALVTVIAIMEYTNANFIQFAAIRFSTIMLGVLAAFVVNLIFLPPKYEKKLYFHITENTEEILKWIRLNIRHVSEHHVLKEDIEKLKEKMIKLDQLYLLYKEERMYLPKNRYQRSRKLVLYRQMISATNRALDTLKVLHRLENELFHMPDEFQQTVRAQLDCLLSYHEQILLKFIGKVKLQQQSDIASEACHEKKRLVEAFYEYNQYGNEHHLFLLIGTIIAYGETLEHLDKLIDSFQQYHKDEEALELTNQET</sequence>
<feature type="transmembrane region" description="Helical" evidence="7">
    <location>
        <begin position="98"/>
        <end position="115"/>
    </location>
</feature>
<accession>A0A160F488</accession>
<dbReference type="AlphaFoldDB" id="A0A160F488"/>
<dbReference type="PANTHER" id="PTHR30509:SF27">
    <property type="entry name" value="UPF0421 PROTEIN YGAE"/>
    <property type="match status" value="1"/>
</dbReference>
<dbReference type="EMBL" id="CP015438">
    <property type="protein sequence ID" value="ANB60463.1"/>
    <property type="molecule type" value="Genomic_DNA"/>
</dbReference>
<comment type="subcellular location">
    <subcellularLocation>
        <location evidence="1">Cell membrane</location>
        <topology evidence="1">Multi-pass membrane protein</topology>
    </subcellularLocation>
</comment>
<evidence type="ECO:0000256" key="3">
    <source>
        <dbReference type="ARBA" id="ARBA00022692"/>
    </source>
</evidence>
<organism evidence="8 9">
    <name type="scientific">Anoxybacteroides amylolyticum</name>
    <dbReference type="NCBI Taxonomy" id="294699"/>
    <lineage>
        <taxon>Bacteria</taxon>
        <taxon>Bacillati</taxon>
        <taxon>Bacillota</taxon>
        <taxon>Bacilli</taxon>
        <taxon>Bacillales</taxon>
        <taxon>Anoxybacillaceae</taxon>
        <taxon>Anoxybacteroides</taxon>
    </lineage>
</organism>
<dbReference type="PANTHER" id="PTHR30509">
    <property type="entry name" value="P-HYDROXYBENZOIC ACID EFFLUX PUMP SUBUNIT-RELATED"/>
    <property type="match status" value="1"/>
</dbReference>
<evidence type="ECO:0000256" key="4">
    <source>
        <dbReference type="ARBA" id="ARBA00022989"/>
    </source>
</evidence>
<keyword evidence="3 7" id="KW-0812">Transmembrane</keyword>
<evidence type="ECO:0000256" key="5">
    <source>
        <dbReference type="ARBA" id="ARBA00023136"/>
    </source>
</evidence>
<proteinExistence type="predicted"/>
<gene>
    <name evidence="8" type="ORF">GFC30_893</name>
</gene>
<evidence type="ECO:0000313" key="8">
    <source>
        <dbReference type="EMBL" id="ANB60463.1"/>
    </source>
</evidence>
<dbReference type="Proteomes" id="UP000076865">
    <property type="component" value="Chromosome"/>
</dbReference>
<keyword evidence="5 7" id="KW-0472">Membrane</keyword>
<dbReference type="GO" id="GO:0005886">
    <property type="term" value="C:plasma membrane"/>
    <property type="evidence" value="ECO:0007669"/>
    <property type="project" value="UniProtKB-SubCell"/>
</dbReference>
<name>A0A160F488_9BACL</name>
<protein>
    <submittedName>
        <fullName evidence="8">Fusaric acid resistance family protein</fullName>
    </submittedName>
</protein>
<dbReference type="RefSeq" id="WP_066323078.1">
    <property type="nucleotide sequence ID" value="NZ_CP015438.1"/>
</dbReference>
<evidence type="ECO:0000313" key="9">
    <source>
        <dbReference type="Proteomes" id="UP000076865"/>
    </source>
</evidence>
<keyword evidence="6" id="KW-0175">Coiled coil</keyword>
<keyword evidence="2" id="KW-1003">Cell membrane</keyword>
<feature type="transmembrane region" description="Helical" evidence="7">
    <location>
        <begin position="63"/>
        <end position="91"/>
    </location>
</feature>
<evidence type="ECO:0000256" key="1">
    <source>
        <dbReference type="ARBA" id="ARBA00004651"/>
    </source>
</evidence>
<dbReference type="InterPro" id="IPR010343">
    <property type="entry name" value="ArAE_1"/>
</dbReference>
<evidence type="ECO:0000256" key="6">
    <source>
        <dbReference type="SAM" id="Coils"/>
    </source>
</evidence>
<feature type="transmembrane region" description="Helical" evidence="7">
    <location>
        <begin position="121"/>
        <end position="143"/>
    </location>
</feature>
<dbReference type="PATRIC" id="fig|294699.3.peg.903"/>
<dbReference type="Pfam" id="PF06081">
    <property type="entry name" value="ArAE_1"/>
    <property type="match status" value="1"/>
</dbReference>
<dbReference type="OrthoDB" id="1653617at2"/>
<reference evidence="8 9" key="1">
    <citation type="journal article" date="2006" name="Syst. Appl. Microbiol.">
        <title>Anoxybacillus amylolyticus sp. nov., a thermophilic amylase producing bacterium isolated from Mount Rittmann (Antarctica).</title>
        <authorList>
            <person name="Poli A."/>
            <person name="Esposito E."/>
            <person name="Lama L."/>
            <person name="Orlando P."/>
            <person name="Nicolaus G."/>
            <person name="de Appolonia F."/>
            <person name="Gambacorta A."/>
            <person name="Nicolaus B."/>
        </authorList>
    </citation>
    <scope>NUCLEOTIDE SEQUENCE [LARGE SCALE GENOMIC DNA]</scope>
    <source>
        <strain evidence="8 9">DSM 15939</strain>
    </source>
</reference>
<evidence type="ECO:0000256" key="7">
    <source>
        <dbReference type="SAM" id="Phobius"/>
    </source>
</evidence>
<keyword evidence="4 7" id="KW-1133">Transmembrane helix</keyword>